<evidence type="ECO:0000256" key="8">
    <source>
        <dbReference type="ARBA" id="ARBA00038158"/>
    </source>
</evidence>
<evidence type="ECO:0000313" key="10">
    <source>
        <dbReference type="EMBL" id="KAK5530586.1"/>
    </source>
</evidence>
<gene>
    <name evidence="10" type="ORF">LTR25_009164</name>
</gene>
<comment type="catalytic activity">
    <reaction evidence="9">
        <text>L-methionyl-[protein] + S-adenosyl-L-methionine = S-methyl-L-methionyl-[protein] + S-adenosyl-L-homocysteine</text>
        <dbReference type="Rhea" id="RHEA:60560"/>
        <dbReference type="Rhea" id="RHEA-COMP:12313"/>
        <dbReference type="Rhea" id="RHEA-COMP:15592"/>
        <dbReference type="ChEBI" id="CHEBI:16044"/>
        <dbReference type="ChEBI" id="CHEBI:57856"/>
        <dbReference type="ChEBI" id="CHEBI:59789"/>
        <dbReference type="ChEBI" id="CHEBI:142742"/>
    </reaction>
    <physiologicalReaction direction="left-to-right" evidence="9">
        <dbReference type="Rhea" id="RHEA:60561"/>
    </physiologicalReaction>
</comment>
<organism evidence="10 11">
    <name type="scientific">Vermiconidia calcicola</name>
    <dbReference type="NCBI Taxonomy" id="1690605"/>
    <lineage>
        <taxon>Eukaryota</taxon>
        <taxon>Fungi</taxon>
        <taxon>Dikarya</taxon>
        <taxon>Ascomycota</taxon>
        <taxon>Pezizomycotina</taxon>
        <taxon>Dothideomycetes</taxon>
        <taxon>Dothideomycetidae</taxon>
        <taxon>Mycosphaerellales</taxon>
        <taxon>Extremaceae</taxon>
        <taxon>Vermiconidia</taxon>
    </lineage>
</organism>
<comment type="similarity">
    <text evidence="8">Belongs to the methyltransferase superfamily. LaeA methyltransferase family.</text>
</comment>
<evidence type="ECO:0000256" key="1">
    <source>
        <dbReference type="ARBA" id="ARBA00004123"/>
    </source>
</evidence>
<comment type="caution">
    <text evidence="10">The sequence shown here is derived from an EMBL/GenBank/DDBJ whole genome shotgun (WGS) entry which is preliminary data.</text>
</comment>
<sequence>MAEVLARLPGRQTVQEYGREYGTFRRGQYMMPHDRKEAERLDLMDTMIQKARPLPTKLTHVPKELLKKPASALGDRVRILDLGCGTGVWMNQMADFLPDAEFVGVDIHYQGSESLPPNVGVRVPWDYESPWALGEKSWDLIHLQLGLGSVSDWTGLYRKILRHLIPGKGIFESVEIDFQPRCDDGTLKKGRLTDWWDLYIKGSYEAINRRLHYDPNTGEMLKAAGFRERDIQHFVYRIPLGGYTHPGQPGHEAATWWQICMSSDHDGGFGLEAMSLAPLCNMHNWPPDHVRRLCNEAVAQASDPNVHAYNELHIWLARAPSED</sequence>
<keyword evidence="4" id="KW-0949">S-adenosyl-L-methionine</keyword>
<reference evidence="10 11" key="1">
    <citation type="submission" date="2023-06" db="EMBL/GenBank/DDBJ databases">
        <title>Black Yeasts Isolated from many extreme environments.</title>
        <authorList>
            <person name="Coleine C."/>
            <person name="Stajich J.E."/>
            <person name="Selbmann L."/>
        </authorList>
    </citation>
    <scope>NUCLEOTIDE SEQUENCE [LARGE SCALE GENOMIC DNA]</scope>
    <source>
        <strain evidence="10 11">CCFEE 5887</strain>
    </source>
</reference>
<evidence type="ECO:0008006" key="12">
    <source>
        <dbReference type="Google" id="ProtNLM"/>
    </source>
</evidence>
<proteinExistence type="inferred from homology"/>
<keyword evidence="6" id="KW-0804">Transcription</keyword>
<evidence type="ECO:0000256" key="5">
    <source>
        <dbReference type="ARBA" id="ARBA00023015"/>
    </source>
</evidence>
<dbReference type="GO" id="GO:0005634">
    <property type="term" value="C:nucleus"/>
    <property type="evidence" value="ECO:0007669"/>
    <property type="project" value="UniProtKB-SubCell"/>
</dbReference>
<dbReference type="EMBL" id="JAXLQG010000019">
    <property type="protein sequence ID" value="KAK5530586.1"/>
    <property type="molecule type" value="Genomic_DNA"/>
</dbReference>
<evidence type="ECO:0000256" key="2">
    <source>
        <dbReference type="ARBA" id="ARBA00022603"/>
    </source>
</evidence>
<keyword evidence="7" id="KW-0539">Nucleus</keyword>
<dbReference type="Gene3D" id="3.40.50.150">
    <property type="entry name" value="Vaccinia Virus protein VP39"/>
    <property type="match status" value="1"/>
</dbReference>
<dbReference type="SUPFAM" id="SSF53335">
    <property type="entry name" value="S-adenosyl-L-methionine-dependent methyltransferases"/>
    <property type="match status" value="1"/>
</dbReference>
<keyword evidence="3" id="KW-0808">Transferase</keyword>
<evidence type="ECO:0000256" key="7">
    <source>
        <dbReference type="ARBA" id="ARBA00023242"/>
    </source>
</evidence>
<dbReference type="AlphaFoldDB" id="A0AAV9PVW1"/>
<evidence type="ECO:0000256" key="9">
    <source>
        <dbReference type="ARBA" id="ARBA00047870"/>
    </source>
</evidence>
<name>A0AAV9PVW1_9PEZI</name>
<evidence type="ECO:0000256" key="3">
    <source>
        <dbReference type="ARBA" id="ARBA00022679"/>
    </source>
</evidence>
<dbReference type="PANTHER" id="PTHR43591">
    <property type="entry name" value="METHYLTRANSFERASE"/>
    <property type="match status" value="1"/>
</dbReference>
<dbReference type="Proteomes" id="UP001345827">
    <property type="component" value="Unassembled WGS sequence"/>
</dbReference>
<evidence type="ECO:0000313" key="11">
    <source>
        <dbReference type="Proteomes" id="UP001345827"/>
    </source>
</evidence>
<accession>A0AAV9PVW1</accession>
<keyword evidence="2" id="KW-0489">Methyltransferase</keyword>
<comment type="subcellular location">
    <subcellularLocation>
        <location evidence="1">Nucleus</location>
    </subcellularLocation>
</comment>
<dbReference type="InterPro" id="IPR029063">
    <property type="entry name" value="SAM-dependent_MTases_sf"/>
</dbReference>
<dbReference type="GO" id="GO:0032259">
    <property type="term" value="P:methylation"/>
    <property type="evidence" value="ECO:0007669"/>
    <property type="project" value="UniProtKB-KW"/>
</dbReference>
<dbReference type="Pfam" id="PF13489">
    <property type="entry name" value="Methyltransf_23"/>
    <property type="match status" value="1"/>
</dbReference>
<dbReference type="CDD" id="cd02440">
    <property type="entry name" value="AdoMet_MTases"/>
    <property type="match status" value="1"/>
</dbReference>
<dbReference type="GO" id="GO:0008168">
    <property type="term" value="F:methyltransferase activity"/>
    <property type="evidence" value="ECO:0007669"/>
    <property type="project" value="UniProtKB-KW"/>
</dbReference>
<evidence type="ECO:0000256" key="4">
    <source>
        <dbReference type="ARBA" id="ARBA00022691"/>
    </source>
</evidence>
<dbReference type="PANTHER" id="PTHR43591:SF30">
    <property type="entry name" value="PROTEIN-METHIONINE METHYLTRANSFERASE LAEA"/>
    <property type="match status" value="1"/>
</dbReference>
<keyword evidence="5" id="KW-0805">Transcription regulation</keyword>
<evidence type="ECO:0000256" key="6">
    <source>
        <dbReference type="ARBA" id="ARBA00023163"/>
    </source>
</evidence>
<protein>
    <recommendedName>
        <fullName evidence="12">Methyltransferase</fullName>
    </recommendedName>
</protein>
<keyword evidence="11" id="KW-1185">Reference proteome</keyword>